<sequence length="145" mass="15479">MPSFHATLIAAAITIFILLIGESTARELRPSDHGLEYQSLPPTGLNSPDAMSFFGSTSNSSSRPSTVAFPRALNSSNDGSWLGGGNRRRGSDRLRQVLLFGSLGCGVTGLALLTVSALVYFIKIRSTHNTNNNTNTSIVPIRISK</sequence>
<keyword evidence="1" id="KW-0472">Membrane</keyword>
<dbReference type="Proteomes" id="UP000436088">
    <property type="component" value="Unassembled WGS sequence"/>
</dbReference>
<dbReference type="PANTHER" id="PTHR37189:SF4">
    <property type="entry name" value="TRANSMEMBRANE PROTEIN"/>
    <property type="match status" value="1"/>
</dbReference>
<evidence type="ECO:0000313" key="3">
    <source>
        <dbReference type="Proteomes" id="UP000436088"/>
    </source>
</evidence>
<feature type="transmembrane region" description="Helical" evidence="1">
    <location>
        <begin position="6"/>
        <end position="25"/>
    </location>
</feature>
<dbReference type="EMBL" id="VEPZ02001229">
    <property type="protein sequence ID" value="KAE8685628.1"/>
    <property type="molecule type" value="Genomic_DNA"/>
</dbReference>
<accession>A0A6A2Z150</accession>
<dbReference type="PANTHER" id="PTHR37189">
    <property type="entry name" value="CONCANAVALIN A-LIKE LECTIN/GLUCANASE DOMAIN-CONTAINING PROTEIN-RELATED"/>
    <property type="match status" value="1"/>
</dbReference>
<proteinExistence type="predicted"/>
<dbReference type="AlphaFoldDB" id="A0A6A2Z150"/>
<name>A0A6A2Z150_HIBSY</name>
<organism evidence="2 3">
    <name type="scientific">Hibiscus syriacus</name>
    <name type="common">Rose of Sharon</name>
    <dbReference type="NCBI Taxonomy" id="106335"/>
    <lineage>
        <taxon>Eukaryota</taxon>
        <taxon>Viridiplantae</taxon>
        <taxon>Streptophyta</taxon>
        <taxon>Embryophyta</taxon>
        <taxon>Tracheophyta</taxon>
        <taxon>Spermatophyta</taxon>
        <taxon>Magnoliopsida</taxon>
        <taxon>eudicotyledons</taxon>
        <taxon>Gunneridae</taxon>
        <taxon>Pentapetalae</taxon>
        <taxon>rosids</taxon>
        <taxon>malvids</taxon>
        <taxon>Malvales</taxon>
        <taxon>Malvaceae</taxon>
        <taxon>Malvoideae</taxon>
        <taxon>Hibiscus</taxon>
    </lineage>
</organism>
<comment type="caution">
    <text evidence="2">The sequence shown here is derived from an EMBL/GenBank/DDBJ whole genome shotgun (WGS) entry which is preliminary data.</text>
</comment>
<keyword evidence="1" id="KW-0812">Transmembrane</keyword>
<keyword evidence="3" id="KW-1185">Reference proteome</keyword>
<dbReference type="OrthoDB" id="1107534at2759"/>
<keyword evidence="1" id="KW-1133">Transmembrane helix</keyword>
<reference evidence="2" key="1">
    <citation type="submission" date="2019-09" db="EMBL/GenBank/DDBJ databases">
        <title>Draft genome information of white flower Hibiscus syriacus.</title>
        <authorList>
            <person name="Kim Y.-M."/>
        </authorList>
    </citation>
    <scope>NUCLEOTIDE SEQUENCE [LARGE SCALE GENOMIC DNA]</scope>
    <source>
        <strain evidence="2">YM2019G1</strain>
    </source>
</reference>
<evidence type="ECO:0000313" key="2">
    <source>
        <dbReference type="EMBL" id="KAE8685628.1"/>
    </source>
</evidence>
<gene>
    <name evidence="2" type="ORF">F3Y22_tig00111095pilonHSYRG00340</name>
</gene>
<evidence type="ECO:0000256" key="1">
    <source>
        <dbReference type="SAM" id="Phobius"/>
    </source>
</evidence>
<protein>
    <submittedName>
        <fullName evidence="2">Ferredoxin-NADP reductase family protein</fullName>
    </submittedName>
</protein>
<feature type="transmembrane region" description="Helical" evidence="1">
    <location>
        <begin position="97"/>
        <end position="122"/>
    </location>
</feature>